<name>A0A8S1IX97_9CHLO</name>
<comment type="similarity">
    <text evidence="1">Belongs to the sulfotransferase 1 family.</text>
</comment>
<feature type="transmembrane region" description="Helical" evidence="3">
    <location>
        <begin position="84"/>
        <end position="103"/>
    </location>
</feature>
<dbReference type="GO" id="GO:0008146">
    <property type="term" value="F:sulfotransferase activity"/>
    <property type="evidence" value="ECO:0007669"/>
    <property type="project" value="InterPro"/>
</dbReference>
<dbReference type="InterPro" id="IPR027417">
    <property type="entry name" value="P-loop_NTPase"/>
</dbReference>
<evidence type="ECO:0000256" key="3">
    <source>
        <dbReference type="SAM" id="Phobius"/>
    </source>
</evidence>
<organism evidence="5 6">
    <name type="scientific">Ostreobium quekettii</name>
    <dbReference type="NCBI Taxonomy" id="121088"/>
    <lineage>
        <taxon>Eukaryota</taxon>
        <taxon>Viridiplantae</taxon>
        <taxon>Chlorophyta</taxon>
        <taxon>core chlorophytes</taxon>
        <taxon>Ulvophyceae</taxon>
        <taxon>TCBD clade</taxon>
        <taxon>Bryopsidales</taxon>
        <taxon>Ostreobineae</taxon>
        <taxon>Ostreobiaceae</taxon>
        <taxon>Ostreobium</taxon>
    </lineage>
</organism>
<evidence type="ECO:0000256" key="1">
    <source>
        <dbReference type="RuleBase" id="RU361155"/>
    </source>
</evidence>
<keyword evidence="1" id="KW-0808">Transferase</keyword>
<keyword evidence="3" id="KW-0812">Transmembrane</keyword>
<dbReference type="Pfam" id="PF00685">
    <property type="entry name" value="Sulfotransfer_1"/>
    <property type="match status" value="1"/>
</dbReference>
<proteinExistence type="inferred from homology"/>
<dbReference type="EMBL" id="CAJHUC010000392">
    <property type="protein sequence ID" value="CAD7695814.1"/>
    <property type="molecule type" value="Genomic_DNA"/>
</dbReference>
<dbReference type="AlphaFoldDB" id="A0A8S1IX97"/>
<dbReference type="EC" id="2.8.2.-" evidence="1"/>
<keyword evidence="3" id="KW-0472">Membrane</keyword>
<comment type="caution">
    <text evidence="5">The sequence shown here is derived from an EMBL/GenBank/DDBJ whole genome shotgun (WGS) entry which is preliminary data.</text>
</comment>
<dbReference type="SUPFAM" id="SSF52540">
    <property type="entry name" value="P-loop containing nucleoside triphosphate hydrolases"/>
    <property type="match status" value="1"/>
</dbReference>
<dbReference type="Proteomes" id="UP000708148">
    <property type="component" value="Unassembled WGS sequence"/>
</dbReference>
<evidence type="ECO:0000313" key="6">
    <source>
        <dbReference type="Proteomes" id="UP000708148"/>
    </source>
</evidence>
<evidence type="ECO:0000259" key="4">
    <source>
        <dbReference type="Pfam" id="PF00685"/>
    </source>
</evidence>
<keyword evidence="3" id="KW-1133">Transmembrane helix</keyword>
<evidence type="ECO:0000313" key="5">
    <source>
        <dbReference type="EMBL" id="CAD7695814.1"/>
    </source>
</evidence>
<keyword evidence="6" id="KW-1185">Reference proteome</keyword>
<gene>
    <name evidence="5" type="ORF">OSTQU699_LOCUS1175</name>
</gene>
<reference evidence="5" key="1">
    <citation type="submission" date="2020-12" db="EMBL/GenBank/DDBJ databases">
        <authorList>
            <person name="Iha C."/>
        </authorList>
    </citation>
    <scope>NUCLEOTIDE SEQUENCE</scope>
</reference>
<protein>
    <recommendedName>
        <fullName evidence="1">Sulfotransferase</fullName>
        <ecNumber evidence="1">2.8.2.-</ecNumber>
    </recommendedName>
</protein>
<dbReference type="Gene3D" id="3.40.50.300">
    <property type="entry name" value="P-loop containing nucleotide triphosphate hydrolases"/>
    <property type="match status" value="1"/>
</dbReference>
<feature type="domain" description="Sulfotransferase" evidence="4">
    <location>
        <begin position="244"/>
        <end position="412"/>
    </location>
</feature>
<evidence type="ECO:0000256" key="2">
    <source>
        <dbReference type="SAM" id="MobiDB-lite"/>
    </source>
</evidence>
<accession>A0A8S1IX97</accession>
<feature type="region of interest" description="Disordered" evidence="2">
    <location>
        <begin position="27"/>
        <end position="50"/>
    </location>
</feature>
<sequence length="439" mass="49601">MAMQVMKQRGRDYGGIPQDEMEQGLARVDSCKTAASTPESRPSLSPRLVERRSSEVSVSGASPSCLHSAWNCCFKPIFICKLRLSAACMLSAFMVAFVALHVLSQAATQSPNQHRLVLPKDPEAKFGEQAVSSLRKKPAVGVLATHHRTGTMLFSYTTGDVCQEFRLDFQLLEEAVSLSSPNETESRKYVALYDSHHRVMVGMHGYAEDCPEGPQPSYYCHDFDVDCWLSACSLNNQEETAQEDPHLPVVHVVRNPVDILVSSYLYHRRGTEQWLHEPNPAALSILPEDVQQKHSDSPLYKALQSLEVHHGLLVEFHSAADDIYRGVRNYRDLEGKAWALNVRYEDLQKDYDGAMGQVYSHLGLSHMYGQDELLRVARKFNLNKMPEEDRHKYEIDAHVTDREHTIRKSIKEKIENIGDLRITMERLANITGYGIGVFT</sequence>
<dbReference type="OrthoDB" id="498565at2759"/>
<dbReference type="InterPro" id="IPR000863">
    <property type="entry name" value="Sulfotransferase_dom"/>
</dbReference>